<comment type="caution">
    <text evidence="1">The sequence shown here is derived from an EMBL/GenBank/DDBJ whole genome shotgun (WGS) entry which is preliminary data.</text>
</comment>
<sequence>MSFNVLDKVKGCLVGLACGDAVGTTLEFKRKGEFTPISDMMGGGPFGLEKGQWTDDTSMALCLAHSLLLQEGFCAIDQMNRYCNWYQYGYMSSTGVCFDIGATVQSALIRYLETGNPFSGSVATRSSGNGSLMRLAPVPIFFLSLPSEAIHYSGESSRTTHGSTECIESCRFFCDLILSVFNGTTKDNLLHTLEYTPNSEKVFSIAKGEFLQQSYEELTGSGYVIESLISALWCFFNTDSFREAILLAANIGNDADTTAAICGQIAGAYYGISGVPEEWQQQICWSEDIILLAENLYRTGLLVSPQ</sequence>
<dbReference type="InterPro" id="IPR005502">
    <property type="entry name" value="Ribosyl_crysJ1"/>
</dbReference>
<dbReference type="SUPFAM" id="SSF101478">
    <property type="entry name" value="ADP-ribosylglycohydrolase"/>
    <property type="match status" value="1"/>
</dbReference>
<accession>A0ABV4NP71</accession>
<dbReference type="Gene3D" id="1.10.4080.10">
    <property type="entry name" value="ADP-ribosylation/Crystallin J1"/>
    <property type="match status" value="1"/>
</dbReference>
<protein>
    <submittedName>
        <fullName evidence="1">ADP-ribosylglycohydrolase family protein</fullName>
    </submittedName>
</protein>
<proteinExistence type="predicted"/>
<gene>
    <name evidence="1" type="ORF">ACCI51_09935</name>
</gene>
<dbReference type="PANTHER" id="PTHR16222:SF12">
    <property type="entry name" value="ADP-RIBOSYLGLYCOHYDROLASE-RELATED"/>
    <property type="match status" value="1"/>
</dbReference>
<evidence type="ECO:0000313" key="2">
    <source>
        <dbReference type="Proteomes" id="UP001569414"/>
    </source>
</evidence>
<dbReference type="Pfam" id="PF03747">
    <property type="entry name" value="ADP_ribosyl_GH"/>
    <property type="match status" value="1"/>
</dbReference>
<keyword evidence="2" id="KW-1185">Reference proteome</keyword>
<dbReference type="InterPro" id="IPR036705">
    <property type="entry name" value="Ribosyl_crysJ1_sf"/>
</dbReference>
<organism evidence="1 2">
    <name type="scientific">Microbulbifer echini</name>
    <dbReference type="NCBI Taxonomy" id="1529067"/>
    <lineage>
        <taxon>Bacteria</taxon>
        <taxon>Pseudomonadati</taxon>
        <taxon>Pseudomonadota</taxon>
        <taxon>Gammaproteobacteria</taxon>
        <taxon>Cellvibrionales</taxon>
        <taxon>Microbulbiferaceae</taxon>
        <taxon>Microbulbifer</taxon>
    </lineage>
</organism>
<dbReference type="Proteomes" id="UP001569414">
    <property type="component" value="Unassembled WGS sequence"/>
</dbReference>
<evidence type="ECO:0000313" key="1">
    <source>
        <dbReference type="EMBL" id="MFA0790863.1"/>
    </source>
</evidence>
<dbReference type="RefSeq" id="WP_371843452.1">
    <property type="nucleotide sequence ID" value="NZ_JBGMEL010000008.1"/>
</dbReference>
<dbReference type="PANTHER" id="PTHR16222">
    <property type="entry name" value="ADP-RIBOSYLGLYCOHYDROLASE"/>
    <property type="match status" value="1"/>
</dbReference>
<reference evidence="1 2" key="1">
    <citation type="submission" date="2024-08" db="EMBL/GenBank/DDBJ databases">
        <authorList>
            <person name="Ishaq N."/>
        </authorList>
    </citation>
    <scope>NUCLEOTIDE SEQUENCE [LARGE SCALE GENOMIC DNA]</scope>
    <source>
        <strain evidence="1 2">JCM 30400</strain>
    </source>
</reference>
<dbReference type="InterPro" id="IPR050792">
    <property type="entry name" value="ADP-ribosylglycohydrolase"/>
</dbReference>
<name>A0ABV4NP71_9GAMM</name>
<dbReference type="EMBL" id="JBGMEL010000008">
    <property type="protein sequence ID" value="MFA0790863.1"/>
    <property type="molecule type" value="Genomic_DNA"/>
</dbReference>